<proteinExistence type="predicted"/>
<name>A0A3D6BTM1_9FLAO</name>
<feature type="non-terminal residue" evidence="5">
    <location>
        <position position="39"/>
    </location>
</feature>
<comment type="catalytic activity">
    <reaction evidence="4">
        <text>a 2'-deoxycytidine in DNA + S-adenosyl-L-methionine = a 5-methyl-2'-deoxycytidine in DNA + S-adenosyl-L-homocysteine + H(+)</text>
        <dbReference type="Rhea" id="RHEA:13681"/>
        <dbReference type="Rhea" id="RHEA-COMP:11369"/>
        <dbReference type="Rhea" id="RHEA-COMP:11370"/>
        <dbReference type="ChEBI" id="CHEBI:15378"/>
        <dbReference type="ChEBI" id="CHEBI:57856"/>
        <dbReference type="ChEBI" id="CHEBI:59789"/>
        <dbReference type="ChEBI" id="CHEBI:85452"/>
        <dbReference type="ChEBI" id="CHEBI:85454"/>
        <dbReference type="EC" id="2.1.1.37"/>
    </reaction>
</comment>
<evidence type="ECO:0000256" key="2">
    <source>
        <dbReference type="ARBA" id="ARBA00022679"/>
    </source>
</evidence>
<dbReference type="GO" id="GO:0032259">
    <property type="term" value="P:methylation"/>
    <property type="evidence" value="ECO:0007669"/>
    <property type="project" value="UniProtKB-KW"/>
</dbReference>
<comment type="caution">
    <text evidence="5">The sequence shown here is derived from an EMBL/GenBank/DDBJ whole genome shotgun (WGS) entry which is preliminary data.</text>
</comment>
<dbReference type="Proteomes" id="UP000263268">
    <property type="component" value="Unassembled WGS sequence"/>
</dbReference>
<reference evidence="5 6" key="1">
    <citation type="journal article" date="2018" name="Nat. Biotechnol.">
        <title>A standardized bacterial taxonomy based on genome phylogeny substantially revises the tree of life.</title>
        <authorList>
            <person name="Parks D.H."/>
            <person name="Chuvochina M."/>
            <person name="Waite D.W."/>
            <person name="Rinke C."/>
            <person name="Skarshewski A."/>
            <person name="Chaumeil P.A."/>
            <person name="Hugenholtz P."/>
        </authorList>
    </citation>
    <scope>NUCLEOTIDE SEQUENCE [LARGE SCALE GENOMIC DNA]</scope>
    <source>
        <strain evidence="5">UBA10227</strain>
    </source>
</reference>
<accession>A0A3D6BTM1</accession>
<dbReference type="Gene3D" id="3.40.50.150">
    <property type="entry name" value="Vaccinia Virus protein VP39"/>
    <property type="match status" value="1"/>
</dbReference>
<keyword evidence="3" id="KW-0680">Restriction system</keyword>
<dbReference type="InterPro" id="IPR029063">
    <property type="entry name" value="SAM-dependent_MTases_sf"/>
</dbReference>
<protein>
    <submittedName>
        <fullName evidence="5">Uncharacterized protein</fullName>
    </submittedName>
</protein>
<evidence type="ECO:0000256" key="3">
    <source>
        <dbReference type="ARBA" id="ARBA00022747"/>
    </source>
</evidence>
<keyword evidence="2" id="KW-0808">Transferase</keyword>
<evidence type="ECO:0000313" key="6">
    <source>
        <dbReference type="Proteomes" id="UP000263268"/>
    </source>
</evidence>
<dbReference type="GO" id="GO:0009307">
    <property type="term" value="P:DNA restriction-modification system"/>
    <property type="evidence" value="ECO:0007669"/>
    <property type="project" value="UniProtKB-KW"/>
</dbReference>
<dbReference type="Pfam" id="PF00145">
    <property type="entry name" value="DNA_methylase"/>
    <property type="match status" value="1"/>
</dbReference>
<evidence type="ECO:0000256" key="1">
    <source>
        <dbReference type="ARBA" id="ARBA00022603"/>
    </source>
</evidence>
<dbReference type="EMBL" id="DPRK01000117">
    <property type="protein sequence ID" value="HCY81385.1"/>
    <property type="molecule type" value="Genomic_DNA"/>
</dbReference>
<evidence type="ECO:0000256" key="4">
    <source>
        <dbReference type="ARBA" id="ARBA00047422"/>
    </source>
</evidence>
<dbReference type="AlphaFoldDB" id="A0A3D6BTM1"/>
<dbReference type="SUPFAM" id="SSF53335">
    <property type="entry name" value="S-adenosyl-L-methionine-dependent methyltransferases"/>
    <property type="match status" value="1"/>
</dbReference>
<dbReference type="GO" id="GO:0003886">
    <property type="term" value="F:DNA (cytosine-5-)-methyltransferase activity"/>
    <property type="evidence" value="ECO:0007669"/>
    <property type="project" value="UniProtKB-EC"/>
</dbReference>
<dbReference type="InterPro" id="IPR001525">
    <property type="entry name" value="C5_MeTfrase"/>
</dbReference>
<evidence type="ECO:0000313" key="5">
    <source>
        <dbReference type="EMBL" id="HCY81385.1"/>
    </source>
</evidence>
<organism evidence="5 6">
    <name type="scientific">Xanthomarina gelatinilytica</name>
    <dbReference type="NCBI Taxonomy" id="1137281"/>
    <lineage>
        <taxon>Bacteria</taxon>
        <taxon>Pseudomonadati</taxon>
        <taxon>Bacteroidota</taxon>
        <taxon>Flavobacteriia</taxon>
        <taxon>Flavobacteriales</taxon>
        <taxon>Flavobacteriaceae</taxon>
        <taxon>Xanthomarina</taxon>
    </lineage>
</organism>
<sequence length="39" mass="4400">MENKTLKVAELFAGVGGFRLGLEISNYKVVWSNQWEPST</sequence>
<keyword evidence="1" id="KW-0489">Methyltransferase</keyword>
<gene>
    <name evidence="5" type="ORF">DHV22_07190</name>
</gene>